<protein>
    <submittedName>
        <fullName evidence="11">Uncharacterized protein</fullName>
    </submittedName>
</protein>
<keyword evidence="5" id="KW-0862">Zinc</keyword>
<proteinExistence type="predicted"/>
<dbReference type="Gene3D" id="3.30.160.60">
    <property type="entry name" value="Classic Zinc Finger"/>
    <property type="match status" value="5"/>
</dbReference>
<evidence type="ECO:0000256" key="9">
    <source>
        <dbReference type="ARBA" id="ARBA00023242"/>
    </source>
</evidence>
<dbReference type="PANTHER" id="PTHR16515">
    <property type="entry name" value="PR DOMAIN ZINC FINGER PROTEIN"/>
    <property type="match status" value="1"/>
</dbReference>
<keyword evidence="7" id="KW-0238">DNA-binding</keyword>
<dbReference type="GO" id="GO:0005634">
    <property type="term" value="C:nucleus"/>
    <property type="evidence" value="ECO:0007669"/>
    <property type="project" value="UniProtKB-SubCell"/>
</dbReference>
<feature type="region of interest" description="Disordered" evidence="10">
    <location>
        <begin position="196"/>
        <end position="261"/>
    </location>
</feature>
<comment type="subcellular location">
    <subcellularLocation>
        <location evidence="1">Nucleus</location>
    </subcellularLocation>
</comment>
<dbReference type="VEuPathDB" id="VectorBase:AALB002595"/>
<evidence type="ECO:0000256" key="4">
    <source>
        <dbReference type="ARBA" id="ARBA00022771"/>
    </source>
</evidence>
<keyword evidence="9" id="KW-0539">Nucleus</keyword>
<dbReference type="GO" id="GO:0003677">
    <property type="term" value="F:DNA binding"/>
    <property type="evidence" value="ECO:0007669"/>
    <property type="project" value="UniProtKB-KW"/>
</dbReference>
<evidence type="ECO:0000313" key="11">
    <source>
        <dbReference type="EnsemblMetazoa" id="AALB002595-PA"/>
    </source>
</evidence>
<dbReference type="FunFam" id="3.30.160.60:FF:000495">
    <property type="entry name" value="zinc finger protein 668"/>
    <property type="match status" value="1"/>
</dbReference>
<dbReference type="AlphaFoldDB" id="A0A182F7X4"/>
<dbReference type="Pfam" id="PF07776">
    <property type="entry name" value="zf-AD"/>
    <property type="match status" value="1"/>
</dbReference>
<dbReference type="SMART" id="SM00868">
    <property type="entry name" value="zf-AD"/>
    <property type="match status" value="1"/>
</dbReference>
<feature type="compositionally biased region" description="Polar residues" evidence="10">
    <location>
        <begin position="225"/>
        <end position="241"/>
    </location>
</feature>
<dbReference type="GO" id="GO:0045892">
    <property type="term" value="P:negative regulation of DNA-templated transcription"/>
    <property type="evidence" value="ECO:0007669"/>
    <property type="project" value="UniProtKB-ARBA"/>
</dbReference>
<dbReference type="Gene3D" id="3.40.1800.20">
    <property type="match status" value="1"/>
</dbReference>
<reference evidence="11" key="2">
    <citation type="submission" date="2022-08" db="UniProtKB">
        <authorList>
            <consortium name="EnsemblMetazoa"/>
        </authorList>
    </citation>
    <scope>IDENTIFICATION</scope>
    <source>
        <strain evidence="11">STECLA/ALBI9_A</strain>
    </source>
</reference>
<evidence type="ECO:0000256" key="7">
    <source>
        <dbReference type="ARBA" id="ARBA00023125"/>
    </source>
</evidence>
<dbReference type="PROSITE" id="PS51915">
    <property type="entry name" value="ZAD"/>
    <property type="match status" value="1"/>
</dbReference>
<evidence type="ECO:0000313" key="12">
    <source>
        <dbReference type="Proteomes" id="UP000069272"/>
    </source>
</evidence>
<keyword evidence="6" id="KW-0805">Transcription regulation</keyword>
<evidence type="ECO:0000256" key="2">
    <source>
        <dbReference type="ARBA" id="ARBA00022723"/>
    </source>
</evidence>
<dbReference type="PROSITE" id="PS50157">
    <property type="entry name" value="ZINC_FINGER_C2H2_2"/>
    <property type="match status" value="5"/>
</dbReference>
<keyword evidence="2" id="KW-0479">Metal-binding</keyword>
<dbReference type="PROSITE" id="PS00028">
    <property type="entry name" value="ZINC_FINGER_C2H2_1"/>
    <property type="match status" value="5"/>
</dbReference>
<dbReference type="InterPro" id="IPR012934">
    <property type="entry name" value="Znf_AD"/>
</dbReference>
<evidence type="ECO:0000256" key="5">
    <source>
        <dbReference type="ARBA" id="ARBA00022833"/>
    </source>
</evidence>
<dbReference type="FunFam" id="3.30.160.60:FF:000912">
    <property type="entry name" value="Zinc finger protein 660"/>
    <property type="match status" value="1"/>
</dbReference>
<evidence type="ECO:0000256" key="8">
    <source>
        <dbReference type="ARBA" id="ARBA00023163"/>
    </source>
</evidence>
<dbReference type="Proteomes" id="UP000069272">
    <property type="component" value="Chromosome 2R"/>
</dbReference>
<dbReference type="SMART" id="SM00355">
    <property type="entry name" value="ZnF_C2H2"/>
    <property type="match status" value="5"/>
</dbReference>
<sequence>MALSVESGPLSYEQSPAALHPEWGSICRVCLRENDELYSLFDQLQETGHFTYAEIVMQFSNMIISEDDNLPSQICDGCINELMTAYRFCLKCDNTNEILQSYLTNLPQDAARQHAPELEENDGGISVQLNSGVSYTYKPPNGLNVTLISRREQQRAELPLQPASDKLDSLSDQNEAFLNDSEVDTVDYVYERLSDVQEEANSSETPQSNSGGELERDSPEDIMEQETTSYSDSVRTIQSIRKSNRPNEGKPTIDAVTTQPAADGSGFETVIRLKRNLPVAKPTHRCKICDKTYKYKHVLETHLRRHRGERPYKCEHCDKAFVVPFELRRHVRTHTGQKPYNCQFCGRSYSDFSSKVKHERTHTGERPYRCQYCRKSFSYSHVLNNHMLIHTGVKKYTCSICGKHCSKSNHLKAHMNTHLTGGVPTNRKDRKGIPSIAPPPVTETTSPLDGMMDGKCTNEATPNKPSNKQSTVILLDTTEGSLVESYVDASQLSTWTTVCGEGLGEIGTVNHPPTVVTIGGEELGNVSIVSFSDYMMKNVELEELIDESSVQLAIT</sequence>
<dbReference type="GO" id="GO:0008270">
    <property type="term" value="F:zinc ion binding"/>
    <property type="evidence" value="ECO:0007669"/>
    <property type="project" value="UniProtKB-UniRule"/>
</dbReference>
<feature type="compositionally biased region" description="Polar residues" evidence="10">
    <location>
        <begin position="199"/>
        <end position="211"/>
    </location>
</feature>
<dbReference type="FunFam" id="3.30.160.60:FF:002343">
    <property type="entry name" value="Zinc finger protein 33A"/>
    <property type="match status" value="1"/>
</dbReference>
<keyword evidence="4" id="KW-0863">Zinc-finger</keyword>
<keyword evidence="12" id="KW-1185">Reference proteome</keyword>
<accession>A0A182F7X4</accession>
<keyword evidence="3" id="KW-0677">Repeat</keyword>
<evidence type="ECO:0000256" key="1">
    <source>
        <dbReference type="ARBA" id="ARBA00004123"/>
    </source>
</evidence>
<dbReference type="SUPFAM" id="SSF57716">
    <property type="entry name" value="Glucocorticoid receptor-like (DNA-binding domain)"/>
    <property type="match status" value="1"/>
</dbReference>
<reference evidence="11 12" key="1">
    <citation type="journal article" date="2017" name="G3 (Bethesda)">
        <title>The Physical Genome Mapping of Anopheles albimanus Corrected Scaffold Misassemblies and Identified Interarm Rearrangements in Genus Anopheles.</title>
        <authorList>
            <person name="Artemov G.N."/>
            <person name="Peery A.N."/>
            <person name="Jiang X."/>
            <person name="Tu Z."/>
            <person name="Stegniy V.N."/>
            <person name="Sharakhova M.V."/>
            <person name="Sharakhov I.V."/>
        </authorList>
    </citation>
    <scope>NUCLEOTIDE SEQUENCE [LARGE SCALE GENOMIC DNA]</scope>
    <source>
        <strain evidence="11 12">ALBI9_A</strain>
    </source>
</reference>
<dbReference type="FunFam" id="3.30.160.60:FF:000100">
    <property type="entry name" value="Zinc finger 45-like"/>
    <property type="match status" value="1"/>
</dbReference>
<dbReference type="InterPro" id="IPR036236">
    <property type="entry name" value="Znf_C2H2_sf"/>
</dbReference>
<keyword evidence="8" id="KW-0804">Transcription</keyword>
<dbReference type="EnsemblMetazoa" id="AALB002595-RA">
    <property type="protein sequence ID" value="AALB002595-PA"/>
    <property type="gene ID" value="AALB002595"/>
</dbReference>
<dbReference type="InterPro" id="IPR050331">
    <property type="entry name" value="Zinc_finger"/>
</dbReference>
<dbReference type="VEuPathDB" id="VectorBase:AALB20_033086"/>
<feature type="region of interest" description="Disordered" evidence="10">
    <location>
        <begin position="416"/>
        <end position="450"/>
    </location>
</feature>
<evidence type="ECO:0000256" key="6">
    <source>
        <dbReference type="ARBA" id="ARBA00023015"/>
    </source>
</evidence>
<dbReference type="STRING" id="7167.A0A182F7X4"/>
<dbReference type="InterPro" id="IPR013087">
    <property type="entry name" value="Znf_C2H2_type"/>
</dbReference>
<name>A0A182F7X4_ANOAL</name>
<dbReference type="SUPFAM" id="SSF57667">
    <property type="entry name" value="beta-beta-alpha zinc fingers"/>
    <property type="match status" value="3"/>
</dbReference>
<dbReference type="PANTHER" id="PTHR16515:SF49">
    <property type="entry name" value="GASTRULA ZINC FINGER PROTEIN XLCGF49.1-LIKE-RELATED"/>
    <property type="match status" value="1"/>
</dbReference>
<evidence type="ECO:0000256" key="10">
    <source>
        <dbReference type="SAM" id="MobiDB-lite"/>
    </source>
</evidence>
<dbReference type="Pfam" id="PF00096">
    <property type="entry name" value="zf-C2H2"/>
    <property type="match status" value="4"/>
</dbReference>
<organism evidence="11 12">
    <name type="scientific">Anopheles albimanus</name>
    <name type="common">New world malaria mosquito</name>
    <dbReference type="NCBI Taxonomy" id="7167"/>
    <lineage>
        <taxon>Eukaryota</taxon>
        <taxon>Metazoa</taxon>
        <taxon>Ecdysozoa</taxon>
        <taxon>Arthropoda</taxon>
        <taxon>Hexapoda</taxon>
        <taxon>Insecta</taxon>
        <taxon>Pterygota</taxon>
        <taxon>Neoptera</taxon>
        <taxon>Endopterygota</taxon>
        <taxon>Diptera</taxon>
        <taxon>Nematocera</taxon>
        <taxon>Culicoidea</taxon>
        <taxon>Culicidae</taxon>
        <taxon>Anophelinae</taxon>
        <taxon>Anopheles</taxon>
    </lineage>
</organism>
<evidence type="ECO:0000256" key="3">
    <source>
        <dbReference type="ARBA" id="ARBA00022737"/>
    </source>
</evidence>